<reference evidence="8" key="1">
    <citation type="submission" date="2023-10" db="EMBL/GenBank/DDBJ databases">
        <title>Genome assembly of Pristionchus species.</title>
        <authorList>
            <person name="Yoshida K."/>
            <person name="Sommer R.J."/>
        </authorList>
    </citation>
    <scope>NUCLEOTIDE SEQUENCE</scope>
    <source>
        <strain evidence="8">RS0144</strain>
    </source>
</reference>
<evidence type="ECO:0000256" key="2">
    <source>
        <dbReference type="ARBA" id="ARBA00010617"/>
    </source>
</evidence>
<comment type="cofactor">
    <cofactor evidence="1">
        <name>heme</name>
        <dbReference type="ChEBI" id="CHEBI:30413"/>
    </cofactor>
</comment>
<dbReference type="Gene3D" id="1.10.630.10">
    <property type="entry name" value="Cytochrome P450"/>
    <property type="match status" value="1"/>
</dbReference>
<evidence type="ECO:0000313" key="9">
    <source>
        <dbReference type="Proteomes" id="UP001432027"/>
    </source>
</evidence>
<evidence type="ECO:0000256" key="6">
    <source>
        <dbReference type="ARBA" id="ARBA00023004"/>
    </source>
</evidence>
<evidence type="ECO:0000256" key="1">
    <source>
        <dbReference type="ARBA" id="ARBA00001971"/>
    </source>
</evidence>
<dbReference type="PANTHER" id="PTHR24292">
    <property type="entry name" value="CYTOCHROME P450"/>
    <property type="match status" value="1"/>
</dbReference>
<accession>A0AAV5TFH3</accession>
<dbReference type="GO" id="GO:0005506">
    <property type="term" value="F:iron ion binding"/>
    <property type="evidence" value="ECO:0007669"/>
    <property type="project" value="InterPro"/>
</dbReference>
<evidence type="ECO:0000256" key="7">
    <source>
        <dbReference type="ARBA" id="ARBA00023033"/>
    </source>
</evidence>
<organism evidence="8 9">
    <name type="scientific">Pristionchus entomophagus</name>
    <dbReference type="NCBI Taxonomy" id="358040"/>
    <lineage>
        <taxon>Eukaryota</taxon>
        <taxon>Metazoa</taxon>
        <taxon>Ecdysozoa</taxon>
        <taxon>Nematoda</taxon>
        <taxon>Chromadorea</taxon>
        <taxon>Rhabditida</taxon>
        <taxon>Rhabditina</taxon>
        <taxon>Diplogasteromorpha</taxon>
        <taxon>Diplogasteroidea</taxon>
        <taxon>Neodiplogasteridae</taxon>
        <taxon>Pristionchus</taxon>
    </lineage>
</organism>
<dbReference type="InterPro" id="IPR050476">
    <property type="entry name" value="Insect_CytP450_Detox"/>
</dbReference>
<dbReference type="GO" id="GO:0016705">
    <property type="term" value="F:oxidoreductase activity, acting on paired donors, with incorporation or reduction of molecular oxygen"/>
    <property type="evidence" value="ECO:0007669"/>
    <property type="project" value="InterPro"/>
</dbReference>
<dbReference type="InterPro" id="IPR001128">
    <property type="entry name" value="Cyt_P450"/>
</dbReference>
<feature type="non-terminal residue" evidence="8">
    <location>
        <position position="191"/>
    </location>
</feature>
<evidence type="ECO:0008006" key="10">
    <source>
        <dbReference type="Google" id="ProtNLM"/>
    </source>
</evidence>
<keyword evidence="4" id="KW-0479">Metal-binding</keyword>
<proteinExistence type="inferred from homology"/>
<dbReference type="InterPro" id="IPR036396">
    <property type="entry name" value="Cyt_P450_sf"/>
</dbReference>
<evidence type="ECO:0000256" key="5">
    <source>
        <dbReference type="ARBA" id="ARBA00023002"/>
    </source>
</evidence>
<dbReference type="Pfam" id="PF00067">
    <property type="entry name" value="p450"/>
    <property type="match status" value="1"/>
</dbReference>
<comment type="caution">
    <text evidence="8">The sequence shown here is derived from an EMBL/GenBank/DDBJ whole genome shotgun (WGS) entry which is preliminary data.</text>
</comment>
<keyword evidence="7" id="KW-0503">Monooxygenase</keyword>
<dbReference type="SUPFAM" id="SSF48264">
    <property type="entry name" value="Cytochrome P450"/>
    <property type="match status" value="1"/>
</dbReference>
<dbReference type="EMBL" id="BTSX01000004">
    <property type="protein sequence ID" value="GMS92094.1"/>
    <property type="molecule type" value="Genomic_DNA"/>
</dbReference>
<name>A0AAV5TFH3_9BILA</name>
<dbReference type="PANTHER" id="PTHR24292:SF102">
    <property type="entry name" value="CYTOCHROME P450 FAMILY-RELATED"/>
    <property type="match status" value="1"/>
</dbReference>
<gene>
    <name evidence="8" type="ORF">PENTCL1PPCAC_14269</name>
</gene>
<protein>
    <recommendedName>
        <fullName evidence="10">Cytochrome P450</fullName>
    </recommendedName>
</protein>
<dbReference type="Proteomes" id="UP001432027">
    <property type="component" value="Unassembled WGS sequence"/>
</dbReference>
<dbReference type="GO" id="GO:0004497">
    <property type="term" value="F:monooxygenase activity"/>
    <property type="evidence" value="ECO:0007669"/>
    <property type="project" value="UniProtKB-KW"/>
</dbReference>
<comment type="similarity">
    <text evidence="2">Belongs to the cytochrome P450 family.</text>
</comment>
<feature type="non-terminal residue" evidence="8">
    <location>
        <position position="1"/>
    </location>
</feature>
<keyword evidence="9" id="KW-1185">Reference proteome</keyword>
<dbReference type="GO" id="GO:0020037">
    <property type="term" value="F:heme binding"/>
    <property type="evidence" value="ECO:0007669"/>
    <property type="project" value="InterPro"/>
</dbReference>
<dbReference type="AlphaFoldDB" id="A0AAV5TFH3"/>
<keyword evidence="5" id="KW-0560">Oxidoreductase</keyword>
<dbReference type="PRINTS" id="PR00464">
    <property type="entry name" value="EP450II"/>
</dbReference>
<evidence type="ECO:0000256" key="3">
    <source>
        <dbReference type="ARBA" id="ARBA00022617"/>
    </source>
</evidence>
<keyword evidence="6" id="KW-0408">Iron</keyword>
<evidence type="ECO:0000256" key="4">
    <source>
        <dbReference type="ARBA" id="ARBA00022723"/>
    </source>
</evidence>
<evidence type="ECO:0000313" key="8">
    <source>
        <dbReference type="EMBL" id="GMS92094.1"/>
    </source>
</evidence>
<dbReference type="InterPro" id="IPR002402">
    <property type="entry name" value="Cyt_P450_E_grp-II"/>
</dbReference>
<sequence>RYLVWQSQYWRRRGVPGPKPQLFYGNIKGLNSYHYPMPMKIHDWTNEFGKVYGYKDGVRNVLVISDMEMINEVFVKQFDAFHARRPPPLSHDTNNSPRVHLFESQGSRWKRLRALSSPSFSIDTLKKISPIVEDSAIKMVDLMEQKHGDGKSFNVHPFFCEFTLDSICRLVFGQKESTMFENHRMEFVQSV</sequence>
<keyword evidence="3" id="KW-0349">Heme</keyword>